<dbReference type="GO" id="GO:0032259">
    <property type="term" value="P:methylation"/>
    <property type="evidence" value="ECO:0007669"/>
    <property type="project" value="UniProtKB-KW"/>
</dbReference>
<dbReference type="RefSeq" id="XP_052111618.1">
    <property type="nucleotide sequence ID" value="XM_052255658.1"/>
</dbReference>
<dbReference type="FunFam" id="1.10.10.10:FF:000357">
    <property type="entry name" value="Caffeic acid 3-O-methyltransferase"/>
    <property type="match status" value="1"/>
</dbReference>
<evidence type="ECO:0000259" key="5">
    <source>
        <dbReference type="Pfam" id="PF00891"/>
    </source>
</evidence>
<reference evidence="7" key="1">
    <citation type="journal article" date="2016" name="Nat. Genet.">
        <title>The genome sequences of Arachis duranensis and Arachis ipaensis, the diploid ancestors of cultivated peanut.</title>
        <authorList>
            <person name="Bertioli D.J."/>
            <person name="Cannon S.B."/>
            <person name="Froenicke L."/>
            <person name="Huang G."/>
            <person name="Farmer A.D."/>
            <person name="Cannon E.K."/>
            <person name="Liu X."/>
            <person name="Gao D."/>
            <person name="Clevenger J."/>
            <person name="Dash S."/>
            <person name="Ren L."/>
            <person name="Moretzsohn M.C."/>
            <person name="Shirasawa K."/>
            <person name="Huang W."/>
            <person name="Vidigal B."/>
            <person name="Abernathy B."/>
            <person name="Chu Y."/>
            <person name="Niederhuth C.E."/>
            <person name="Umale P."/>
            <person name="Araujo A.C."/>
            <person name="Kozik A."/>
            <person name="Kim K.D."/>
            <person name="Burow M.D."/>
            <person name="Varshney R.K."/>
            <person name="Wang X."/>
            <person name="Zhang X."/>
            <person name="Barkley N."/>
            <person name="Guimaraes P.M."/>
            <person name="Isobe S."/>
            <person name="Guo B."/>
            <person name="Liao B."/>
            <person name="Stalker H.T."/>
            <person name="Schmitz R.J."/>
            <person name="Scheffler B.E."/>
            <person name="Leal-Bertioli S.C."/>
            <person name="Xun X."/>
            <person name="Jackson S.A."/>
            <person name="Michelmore R."/>
            <person name="Ozias-Akins P."/>
        </authorList>
    </citation>
    <scope>NUCLEOTIDE SEQUENCE [LARGE SCALE GENOMIC DNA]</scope>
    <source>
        <strain evidence="7">cv. V14167</strain>
    </source>
</reference>
<evidence type="ECO:0000313" key="8">
    <source>
        <dbReference type="RefSeq" id="XP_052111618.1"/>
    </source>
</evidence>
<dbReference type="InterPro" id="IPR036388">
    <property type="entry name" value="WH-like_DNA-bd_sf"/>
</dbReference>
<dbReference type="GO" id="GO:0008757">
    <property type="term" value="F:S-adenosylmethionine-dependent methyltransferase activity"/>
    <property type="evidence" value="ECO:0007669"/>
    <property type="project" value="UniProtKB-ARBA"/>
</dbReference>
<dbReference type="PANTHER" id="PTHR11746">
    <property type="entry name" value="O-METHYLTRANSFERASE"/>
    <property type="match status" value="1"/>
</dbReference>
<dbReference type="Gene3D" id="3.40.50.150">
    <property type="entry name" value="Vaccinia Virus protein VP39"/>
    <property type="match status" value="1"/>
</dbReference>
<protein>
    <submittedName>
        <fullName evidence="8">Isoliquiritigenin 2'-O-methyltransferase-like</fullName>
    </submittedName>
</protein>
<feature type="region of interest" description="Disordered" evidence="4">
    <location>
        <begin position="192"/>
        <end position="239"/>
    </location>
</feature>
<dbReference type="InterPro" id="IPR036390">
    <property type="entry name" value="WH_DNA-bd_sf"/>
</dbReference>
<dbReference type="AlphaFoldDB" id="A0A9C6WRF0"/>
<dbReference type="InterPro" id="IPR001077">
    <property type="entry name" value="COMT_C"/>
</dbReference>
<evidence type="ECO:0000256" key="4">
    <source>
        <dbReference type="SAM" id="MobiDB-lite"/>
    </source>
</evidence>
<dbReference type="GeneID" id="107470446"/>
<dbReference type="SUPFAM" id="SSF53335">
    <property type="entry name" value="S-adenosyl-L-methionine-dependent methyltransferases"/>
    <property type="match status" value="1"/>
</dbReference>
<evidence type="ECO:0000256" key="3">
    <source>
        <dbReference type="ARBA" id="ARBA00022691"/>
    </source>
</evidence>
<sequence>MHVCDVVVNFSSVPFILNAAVELNLFEILSELAPNGAYLSVSEIASKLPSQQPQLHNRLDRMLRVLASFSLLNSSVVVDHGVGGKVNIKDAIVDGGIEVFKKANGMSVWEYMEKDAKLSHTFNKAMAGISAKHMKKYLEAYDGFKGVSTQVDVGGGTGHCLKMIVSKYSSNSEQENQDAGNNDKAIVTHQGVTNQHREGTSGVKDPKENSFEGHESGKEGQPHATDFMGLFHGHQGRLE</sequence>
<accession>A0A9C6WRF0</accession>
<organism evidence="7 8">
    <name type="scientific">Arachis duranensis</name>
    <name type="common">Wild peanut</name>
    <dbReference type="NCBI Taxonomy" id="130453"/>
    <lineage>
        <taxon>Eukaryota</taxon>
        <taxon>Viridiplantae</taxon>
        <taxon>Streptophyta</taxon>
        <taxon>Embryophyta</taxon>
        <taxon>Tracheophyta</taxon>
        <taxon>Spermatophyta</taxon>
        <taxon>Magnoliopsida</taxon>
        <taxon>eudicotyledons</taxon>
        <taxon>Gunneridae</taxon>
        <taxon>Pentapetalae</taxon>
        <taxon>rosids</taxon>
        <taxon>fabids</taxon>
        <taxon>Fabales</taxon>
        <taxon>Fabaceae</taxon>
        <taxon>Papilionoideae</taxon>
        <taxon>50 kb inversion clade</taxon>
        <taxon>dalbergioids sensu lato</taxon>
        <taxon>Dalbergieae</taxon>
        <taxon>Pterocarpus clade</taxon>
        <taxon>Arachis</taxon>
    </lineage>
</organism>
<dbReference type="GO" id="GO:0046983">
    <property type="term" value="F:protein dimerization activity"/>
    <property type="evidence" value="ECO:0007669"/>
    <property type="project" value="InterPro"/>
</dbReference>
<dbReference type="SUPFAM" id="SSF46785">
    <property type="entry name" value="Winged helix' DNA-binding domain"/>
    <property type="match status" value="1"/>
</dbReference>
<dbReference type="Proteomes" id="UP000515211">
    <property type="component" value="Chromosome 10"/>
</dbReference>
<dbReference type="Pfam" id="PF08100">
    <property type="entry name" value="Dimerisation"/>
    <property type="match status" value="1"/>
</dbReference>
<keyword evidence="7" id="KW-1185">Reference proteome</keyword>
<evidence type="ECO:0000313" key="7">
    <source>
        <dbReference type="Proteomes" id="UP000515211"/>
    </source>
</evidence>
<keyword evidence="2" id="KW-0808">Transferase</keyword>
<proteinExistence type="predicted"/>
<keyword evidence="3" id="KW-0949">S-adenosyl-L-methionine</keyword>
<name>A0A9C6WRF0_ARADU</name>
<dbReference type="Pfam" id="PF00891">
    <property type="entry name" value="Methyltransf_2"/>
    <property type="match status" value="1"/>
</dbReference>
<dbReference type="PROSITE" id="PS51683">
    <property type="entry name" value="SAM_OMT_II"/>
    <property type="match status" value="1"/>
</dbReference>
<evidence type="ECO:0000256" key="1">
    <source>
        <dbReference type="ARBA" id="ARBA00022603"/>
    </source>
</evidence>
<dbReference type="Gene3D" id="1.10.10.10">
    <property type="entry name" value="Winged helix-like DNA-binding domain superfamily/Winged helix DNA-binding domain"/>
    <property type="match status" value="1"/>
</dbReference>
<dbReference type="InterPro" id="IPR029063">
    <property type="entry name" value="SAM-dependent_MTases_sf"/>
</dbReference>
<evidence type="ECO:0000259" key="6">
    <source>
        <dbReference type="Pfam" id="PF08100"/>
    </source>
</evidence>
<keyword evidence="1" id="KW-0489">Methyltransferase</keyword>
<dbReference type="InterPro" id="IPR012967">
    <property type="entry name" value="COMT_dimerisation"/>
</dbReference>
<evidence type="ECO:0000256" key="2">
    <source>
        <dbReference type="ARBA" id="ARBA00022679"/>
    </source>
</evidence>
<gene>
    <name evidence="8" type="primary">LOC107470446</name>
</gene>
<dbReference type="KEGG" id="adu:107470446"/>
<feature type="compositionally biased region" description="Basic and acidic residues" evidence="4">
    <location>
        <begin position="195"/>
        <end position="221"/>
    </location>
</feature>
<feature type="domain" description="O-methyltransferase C-terminal" evidence="5">
    <location>
        <begin position="88"/>
        <end position="169"/>
    </location>
</feature>
<feature type="domain" description="O-methyltransferase dimerisation" evidence="6">
    <location>
        <begin position="11"/>
        <end position="76"/>
    </location>
</feature>
<dbReference type="InterPro" id="IPR016461">
    <property type="entry name" value="COMT-like"/>
</dbReference>
<reference evidence="8" key="2">
    <citation type="submission" date="2025-08" db="UniProtKB">
        <authorList>
            <consortium name="RefSeq"/>
        </authorList>
    </citation>
    <scope>IDENTIFICATION</scope>
    <source>
        <tissue evidence="8">Whole plant</tissue>
    </source>
</reference>
<dbReference type="GO" id="GO:0008171">
    <property type="term" value="F:O-methyltransferase activity"/>
    <property type="evidence" value="ECO:0007669"/>
    <property type="project" value="InterPro"/>
</dbReference>